<accession>A0AAE1AC71</accession>
<dbReference type="InterPro" id="IPR000571">
    <property type="entry name" value="Znf_CCCH"/>
</dbReference>
<dbReference type="GO" id="GO:0008270">
    <property type="term" value="F:zinc ion binding"/>
    <property type="evidence" value="ECO:0007669"/>
    <property type="project" value="UniProtKB-KW"/>
</dbReference>
<reference evidence="4" key="1">
    <citation type="journal article" date="2023" name="G3 (Bethesda)">
        <title>A reference genome for the long-term kleptoplast-retaining sea slug Elysia crispata morphotype clarki.</title>
        <authorList>
            <person name="Eastman K.E."/>
            <person name="Pendleton A.L."/>
            <person name="Shaikh M.A."/>
            <person name="Suttiyut T."/>
            <person name="Ogas R."/>
            <person name="Tomko P."/>
            <person name="Gavelis G."/>
            <person name="Widhalm J.R."/>
            <person name="Wisecaver J.H."/>
        </authorList>
    </citation>
    <scope>NUCLEOTIDE SEQUENCE</scope>
    <source>
        <strain evidence="4">ECLA1</strain>
    </source>
</reference>
<keyword evidence="1" id="KW-0479">Metal-binding</keyword>
<evidence type="ECO:0000256" key="1">
    <source>
        <dbReference type="PROSITE-ProRule" id="PRU00723"/>
    </source>
</evidence>
<proteinExistence type="predicted"/>
<keyword evidence="1" id="KW-0862">Zinc</keyword>
<evidence type="ECO:0000256" key="2">
    <source>
        <dbReference type="SAM" id="MobiDB-lite"/>
    </source>
</evidence>
<feature type="region of interest" description="Disordered" evidence="2">
    <location>
        <begin position="160"/>
        <end position="194"/>
    </location>
</feature>
<gene>
    <name evidence="4" type="ORF">RRG08_056799</name>
</gene>
<feature type="domain" description="C3H1-type" evidence="3">
    <location>
        <begin position="656"/>
        <end position="683"/>
    </location>
</feature>
<keyword evidence="5" id="KW-1185">Reference proteome</keyword>
<sequence length="683" mass="76767">MKLPLAVEASVADELRTWLALELQQLNDASSTNQFAHHVVTILLHEDLDIEDEPLSSGDDFLKDIFSMRQTKTREKQKRAAVEFLRSAVCNGNPAYVDIQMVVEELMQKIDATKSKMQSRKPSKRSLLAPLAVNIDSPVKKIGVKCGASEQLYNEAFPSLSGEESPHKGGPSITIPNFAWNKSPGSGKENQKKRIGRRIGSRCTWLFRSPEEASACDIARETAAVVLEDLSFSTKEAMEVWAPSHTSSTPFTNAPVFCWTSAFSRTNLMTKPFSPSTVPLQSLQESMEVSFTVKIIIPVIVGDRANTACPGCPHVNTISNWEEMGFSPVSLGANGKAKEQRKRNKKMTKKYMSSDNEVKFYLCQDDDKDESLPNDGEKVETHVTNCDEEIEGPISFPTHYGSYWQDLISKGAISLYPPFDAQQEEICCMRSSTWTNPLDQCLRNDVLTPTDELLEVTDRQLSKVKCIELGEIKECATSVPDDLNDGNEEHIRIATDEDLNEIFGKYIHSLTEADCNMGADHTLFRPSTDLHLSRDNKVIEISTPIKLHPHNYECVAWDSPWHTTEWDDINQDILADLMGTKKKEGNPYLPPQLASCVKSEHSQFLQSAFVNAFFSSPHQDIYSQAWKPVSTHQRTCFLHSLYEHQFIRPKIWPVELVKGSTCSNWLENNCKLGLLCPFSHPSI</sequence>
<evidence type="ECO:0000313" key="4">
    <source>
        <dbReference type="EMBL" id="KAK3784840.1"/>
    </source>
</evidence>
<dbReference type="AlphaFoldDB" id="A0AAE1AC71"/>
<organism evidence="4 5">
    <name type="scientific">Elysia crispata</name>
    <name type="common">lettuce slug</name>
    <dbReference type="NCBI Taxonomy" id="231223"/>
    <lineage>
        <taxon>Eukaryota</taxon>
        <taxon>Metazoa</taxon>
        <taxon>Spiralia</taxon>
        <taxon>Lophotrochozoa</taxon>
        <taxon>Mollusca</taxon>
        <taxon>Gastropoda</taxon>
        <taxon>Heterobranchia</taxon>
        <taxon>Euthyneura</taxon>
        <taxon>Panpulmonata</taxon>
        <taxon>Sacoglossa</taxon>
        <taxon>Placobranchoidea</taxon>
        <taxon>Plakobranchidae</taxon>
        <taxon>Elysia</taxon>
    </lineage>
</organism>
<dbReference type="EMBL" id="JAWDGP010002185">
    <property type="protein sequence ID" value="KAK3784840.1"/>
    <property type="molecule type" value="Genomic_DNA"/>
</dbReference>
<feature type="zinc finger region" description="C3H1-type" evidence="1">
    <location>
        <begin position="656"/>
        <end position="683"/>
    </location>
</feature>
<comment type="caution">
    <text evidence="4">The sequence shown here is derived from an EMBL/GenBank/DDBJ whole genome shotgun (WGS) entry which is preliminary data.</text>
</comment>
<dbReference type="Proteomes" id="UP001283361">
    <property type="component" value="Unassembled WGS sequence"/>
</dbReference>
<protein>
    <recommendedName>
        <fullName evidence="3">C3H1-type domain-containing protein</fullName>
    </recommendedName>
</protein>
<dbReference type="PROSITE" id="PS50103">
    <property type="entry name" value="ZF_C3H1"/>
    <property type="match status" value="1"/>
</dbReference>
<evidence type="ECO:0000259" key="3">
    <source>
        <dbReference type="PROSITE" id="PS50103"/>
    </source>
</evidence>
<name>A0AAE1AC71_9GAST</name>
<evidence type="ECO:0000313" key="5">
    <source>
        <dbReference type="Proteomes" id="UP001283361"/>
    </source>
</evidence>
<keyword evidence="1" id="KW-0863">Zinc-finger</keyword>